<organism evidence="3 4">
    <name type="scientific">Kribbibacterium absianum</name>
    <dbReference type="NCBI Taxonomy" id="3044210"/>
    <lineage>
        <taxon>Bacteria</taxon>
        <taxon>Bacillati</taxon>
        <taxon>Actinomycetota</taxon>
        <taxon>Coriobacteriia</taxon>
        <taxon>Coriobacteriales</taxon>
        <taxon>Kribbibacteriaceae</taxon>
        <taxon>Kribbibacterium</taxon>
    </lineage>
</organism>
<evidence type="ECO:0000313" key="4">
    <source>
        <dbReference type="Proteomes" id="UP001431693"/>
    </source>
</evidence>
<dbReference type="Proteomes" id="UP001431693">
    <property type="component" value="Unassembled WGS sequence"/>
</dbReference>
<comment type="caution">
    <text evidence="3">The sequence shown here is derived from an EMBL/GenBank/DDBJ whole genome shotgun (WGS) entry which is preliminary data.</text>
</comment>
<keyword evidence="4" id="KW-1185">Reference proteome</keyword>
<name>A0ABT6ZK32_9ACTN</name>
<accession>A0ABT6ZK32</accession>
<sequence>MDLDQMTSDLAAAEALLATGEAEKAAESLAALAADAEEYVDRNCPTTEEVQYFSFPTIYDRLAYRRVERDPRRLEDVGEPLDRLYGDLAYAYVHTGDYDRAREAMKQAVRWNPMDCAHRLDLAELYRVDGNLQEWLGLSYSVFQRASDPAHLVRAYVNFARYFGQSGQPKLAAACLKCAQRLEVADALLEQEVGAAKGTESDPDALTYEEAGQLVEGEGIPEGANAEIAVCLLMCATDAAAAGERKLATALTLQARDLVGEAACKALIALIREADGDAPGAPEKDGQ</sequence>
<protein>
    <submittedName>
        <fullName evidence="3">Tetratricopeptide repeat protein</fullName>
    </submittedName>
</protein>
<gene>
    <name evidence="3" type="ORF">QJ043_04770</name>
</gene>
<feature type="coiled-coil region" evidence="2">
    <location>
        <begin position="3"/>
        <end position="42"/>
    </location>
</feature>
<evidence type="ECO:0000256" key="2">
    <source>
        <dbReference type="SAM" id="Coils"/>
    </source>
</evidence>
<evidence type="ECO:0000256" key="1">
    <source>
        <dbReference type="PROSITE-ProRule" id="PRU00339"/>
    </source>
</evidence>
<evidence type="ECO:0000313" key="3">
    <source>
        <dbReference type="EMBL" id="MDJ1129391.1"/>
    </source>
</evidence>
<dbReference type="PROSITE" id="PS50005">
    <property type="entry name" value="TPR"/>
    <property type="match status" value="1"/>
</dbReference>
<dbReference type="InterPro" id="IPR011990">
    <property type="entry name" value="TPR-like_helical_dom_sf"/>
</dbReference>
<proteinExistence type="predicted"/>
<keyword evidence="1" id="KW-0802">TPR repeat</keyword>
<dbReference type="RefSeq" id="WP_283713533.1">
    <property type="nucleotide sequence ID" value="NZ_JASJEW010000005.1"/>
</dbReference>
<feature type="repeat" description="TPR" evidence="1">
    <location>
        <begin position="82"/>
        <end position="115"/>
    </location>
</feature>
<dbReference type="Gene3D" id="1.25.40.10">
    <property type="entry name" value="Tetratricopeptide repeat domain"/>
    <property type="match status" value="1"/>
</dbReference>
<keyword evidence="2" id="KW-0175">Coiled coil</keyword>
<reference evidence="3" key="1">
    <citation type="submission" date="2023-05" db="EMBL/GenBank/DDBJ databases">
        <title>[olsenella] sp. nov., isolated from a pig farm feces dump.</title>
        <authorList>
            <person name="Chang Y.-H."/>
        </authorList>
    </citation>
    <scope>NUCLEOTIDE SEQUENCE</scope>
    <source>
        <strain evidence="3">YH-ols2217</strain>
    </source>
</reference>
<dbReference type="EMBL" id="JASJEX010000002">
    <property type="protein sequence ID" value="MDJ1129391.1"/>
    <property type="molecule type" value="Genomic_DNA"/>
</dbReference>
<dbReference type="Pfam" id="PF13181">
    <property type="entry name" value="TPR_8"/>
    <property type="match status" value="1"/>
</dbReference>
<dbReference type="InterPro" id="IPR019734">
    <property type="entry name" value="TPR_rpt"/>
</dbReference>
<dbReference type="SUPFAM" id="SSF48452">
    <property type="entry name" value="TPR-like"/>
    <property type="match status" value="1"/>
</dbReference>